<dbReference type="Gene3D" id="3.30.2140.20">
    <property type="match status" value="1"/>
</dbReference>
<proteinExistence type="inferred from homology"/>
<dbReference type="RefSeq" id="XP_008715653.1">
    <property type="nucleotide sequence ID" value="XM_008717431.1"/>
</dbReference>
<dbReference type="OrthoDB" id="10260017at2759"/>
<evidence type="ECO:0000313" key="2">
    <source>
        <dbReference type="EMBL" id="ETN41144.1"/>
    </source>
</evidence>
<dbReference type="GO" id="GO:0016407">
    <property type="term" value="F:acetyltransferase activity"/>
    <property type="evidence" value="ECO:0007669"/>
    <property type="project" value="InterPro"/>
</dbReference>
<sequence length="352" mass="39195">MSNPHPLAARPTYTTAQLEQYFASLPANPPLTLASFQKCKANEPLAALHRLQLLTMAICPFGSLGIHYSTHHTLSLDTDAVYHKIVERRQGGYCMENNCFWSTVLRSLGYECYVVGARVSAAEAGVRGLPGDGFGGWGHEVVIVRIQGERYLSDVGFGGRGSQQPILLKEGETGKGMPGVTQRLAKRQIADWRFVGAGAAQGQEKLWVVDVPDERAPVDEVNGEQVSYPEVQAEKGWRPAYCFADTEWLPQDFEIINFRMCRDPTSMFVQNLILTKPMLDEKGEKCVGQVTLVKAEVSRKMYDKDGRPKEKELLVTCTSEEQRVKALEEWFGIKLKPEEVRAIEGFPTAIKG</sequence>
<dbReference type="HOGENOM" id="CLU_049918_2_0_1"/>
<gene>
    <name evidence="2" type="ORF">HMPREF1541_03079</name>
</gene>
<comment type="similarity">
    <text evidence="1">Belongs to the arylamine N-acetyltransferase family.</text>
</comment>
<dbReference type="GeneID" id="19970418"/>
<dbReference type="InterPro" id="IPR001447">
    <property type="entry name" value="Arylamine_N-AcTrfase"/>
</dbReference>
<dbReference type="PANTHER" id="PTHR11786:SF0">
    <property type="entry name" value="ARYLAMINE N-ACETYLTRANSFERASE 4-RELATED"/>
    <property type="match status" value="1"/>
</dbReference>
<dbReference type="eggNOG" id="ENOG502RD0D">
    <property type="taxonomic scope" value="Eukaryota"/>
</dbReference>
<dbReference type="STRING" id="1220924.W2RZM4"/>
<dbReference type="Proteomes" id="UP000030752">
    <property type="component" value="Unassembled WGS sequence"/>
</dbReference>
<dbReference type="InterPro" id="IPR038765">
    <property type="entry name" value="Papain-like_cys_pep_sf"/>
</dbReference>
<dbReference type="EMBL" id="KB822719">
    <property type="protein sequence ID" value="ETN41144.1"/>
    <property type="molecule type" value="Genomic_DNA"/>
</dbReference>
<dbReference type="AlphaFoldDB" id="W2RZM4"/>
<dbReference type="InterPro" id="IPR053710">
    <property type="entry name" value="Arylamine_NAT_domain_sf"/>
</dbReference>
<protein>
    <submittedName>
        <fullName evidence="2">Uncharacterized protein</fullName>
    </submittedName>
</protein>
<evidence type="ECO:0000313" key="3">
    <source>
        <dbReference type="Proteomes" id="UP000030752"/>
    </source>
</evidence>
<accession>W2RZM4</accession>
<evidence type="ECO:0000256" key="1">
    <source>
        <dbReference type="ARBA" id="ARBA00006547"/>
    </source>
</evidence>
<dbReference type="InParanoid" id="W2RZM4"/>
<dbReference type="SUPFAM" id="SSF54001">
    <property type="entry name" value="Cysteine proteinases"/>
    <property type="match status" value="1"/>
</dbReference>
<reference evidence="2 3" key="1">
    <citation type="submission" date="2013-03" db="EMBL/GenBank/DDBJ databases">
        <title>The Genome Sequence of Phialophora europaea CBS 101466.</title>
        <authorList>
            <consortium name="The Broad Institute Genomics Platform"/>
            <person name="Cuomo C."/>
            <person name="de Hoog S."/>
            <person name="Gorbushina A."/>
            <person name="Walker B."/>
            <person name="Young S.K."/>
            <person name="Zeng Q."/>
            <person name="Gargeya S."/>
            <person name="Fitzgerald M."/>
            <person name="Haas B."/>
            <person name="Abouelleil A."/>
            <person name="Allen A.W."/>
            <person name="Alvarado L."/>
            <person name="Arachchi H.M."/>
            <person name="Berlin A.M."/>
            <person name="Chapman S.B."/>
            <person name="Gainer-Dewar J."/>
            <person name="Goldberg J."/>
            <person name="Griggs A."/>
            <person name="Gujja S."/>
            <person name="Hansen M."/>
            <person name="Howarth C."/>
            <person name="Imamovic A."/>
            <person name="Ireland A."/>
            <person name="Larimer J."/>
            <person name="McCowan C."/>
            <person name="Murphy C."/>
            <person name="Pearson M."/>
            <person name="Poon T.W."/>
            <person name="Priest M."/>
            <person name="Roberts A."/>
            <person name="Saif S."/>
            <person name="Shea T."/>
            <person name="Sisk P."/>
            <person name="Sykes S."/>
            <person name="Wortman J."/>
            <person name="Nusbaum C."/>
            <person name="Birren B."/>
        </authorList>
    </citation>
    <scope>NUCLEOTIDE SEQUENCE [LARGE SCALE GENOMIC DNA]</scope>
    <source>
        <strain evidence="2 3">CBS 101466</strain>
    </source>
</reference>
<dbReference type="PANTHER" id="PTHR11786">
    <property type="entry name" value="N-HYDROXYARYLAMINE O-ACETYLTRANSFERASE"/>
    <property type="match status" value="1"/>
</dbReference>
<dbReference type="Pfam" id="PF00797">
    <property type="entry name" value="Acetyltransf_2"/>
    <property type="match status" value="1"/>
</dbReference>
<dbReference type="VEuPathDB" id="FungiDB:HMPREF1541_03079"/>
<keyword evidence="3" id="KW-1185">Reference proteome</keyword>
<name>W2RZM4_CYPE1</name>
<organism evidence="2 3">
    <name type="scientific">Cyphellophora europaea (strain CBS 101466)</name>
    <name type="common">Phialophora europaea</name>
    <dbReference type="NCBI Taxonomy" id="1220924"/>
    <lineage>
        <taxon>Eukaryota</taxon>
        <taxon>Fungi</taxon>
        <taxon>Dikarya</taxon>
        <taxon>Ascomycota</taxon>
        <taxon>Pezizomycotina</taxon>
        <taxon>Eurotiomycetes</taxon>
        <taxon>Chaetothyriomycetidae</taxon>
        <taxon>Chaetothyriales</taxon>
        <taxon>Cyphellophoraceae</taxon>
        <taxon>Cyphellophora</taxon>
    </lineage>
</organism>